<dbReference type="EMBL" id="CAKAEH010001431">
    <property type="protein sequence ID" value="CAG9536184.1"/>
    <property type="molecule type" value="Genomic_DNA"/>
</dbReference>
<keyword evidence="2" id="KW-1185">Reference proteome</keyword>
<evidence type="ECO:0000313" key="2">
    <source>
        <dbReference type="Proteomes" id="UP000746747"/>
    </source>
</evidence>
<protein>
    <submittedName>
        <fullName evidence="1">Uncharacterized protein</fullName>
    </submittedName>
</protein>
<organism evidence="1 2">
    <name type="scientific">Cercopithifilaria johnstoni</name>
    <dbReference type="NCBI Taxonomy" id="2874296"/>
    <lineage>
        <taxon>Eukaryota</taxon>
        <taxon>Metazoa</taxon>
        <taxon>Ecdysozoa</taxon>
        <taxon>Nematoda</taxon>
        <taxon>Chromadorea</taxon>
        <taxon>Rhabditida</taxon>
        <taxon>Spirurina</taxon>
        <taxon>Spiruromorpha</taxon>
        <taxon>Filarioidea</taxon>
        <taxon>Onchocercidae</taxon>
        <taxon>Cercopithifilaria</taxon>
    </lineage>
</organism>
<dbReference type="Proteomes" id="UP000746747">
    <property type="component" value="Unassembled WGS sequence"/>
</dbReference>
<reference evidence="1" key="1">
    <citation type="submission" date="2021-09" db="EMBL/GenBank/DDBJ databases">
        <authorList>
            <consortium name="Pathogen Informatics"/>
        </authorList>
    </citation>
    <scope>NUCLEOTIDE SEQUENCE</scope>
</reference>
<proteinExistence type="predicted"/>
<evidence type="ECO:0000313" key="1">
    <source>
        <dbReference type="EMBL" id="CAG9536184.1"/>
    </source>
</evidence>
<accession>A0A8J2M559</accession>
<sequence>MDTTDPYSAVRAVLDKFPSDESAKDSMEQRDMKTQRMHVNIVNTVEQLNNLKSSYSGQMNANRAEKEHLLLTLYAMEMDTKRRKLDLKKKEAELEDLQQLSEMRRSIVGEQRRQFELLKIAEVANKESWVGDTTNDH</sequence>
<comment type="caution">
    <text evidence="1">The sequence shown here is derived from an EMBL/GenBank/DDBJ whole genome shotgun (WGS) entry which is preliminary data.</text>
</comment>
<dbReference type="AlphaFoldDB" id="A0A8J2M559"/>
<dbReference type="OrthoDB" id="5813173at2759"/>
<gene>
    <name evidence="1" type="ORF">CJOHNSTONI_LOCUS6132</name>
</gene>
<name>A0A8J2M559_9BILA</name>